<evidence type="ECO:0000259" key="2">
    <source>
        <dbReference type="Pfam" id="PF07603"/>
    </source>
</evidence>
<evidence type="ECO:0000313" key="4">
    <source>
        <dbReference type="Proteomes" id="UP001153069"/>
    </source>
</evidence>
<gene>
    <name evidence="3" type="ORF">SEMRO_138_G064660.1</name>
</gene>
<name>A0A9N8DMJ1_9STRA</name>
<dbReference type="InterPro" id="IPR011460">
    <property type="entry name" value="Lcl_C"/>
</dbReference>
<feature type="signal peptide" evidence="1">
    <location>
        <begin position="1"/>
        <end position="20"/>
    </location>
</feature>
<keyword evidence="1" id="KW-0732">Signal</keyword>
<dbReference type="Proteomes" id="UP001153069">
    <property type="component" value="Unassembled WGS sequence"/>
</dbReference>
<dbReference type="AlphaFoldDB" id="A0A9N8DMJ1"/>
<protein>
    <recommendedName>
        <fullName evidence="2">Lcl C-terminal domain-containing protein</fullName>
    </recommendedName>
</protein>
<sequence length="488" mass="53994">MGSLCMLGFFLIFSVLVVAGNEVDDVACNANQVQACHCPGNGFDDDASDHPGGMQFCLPDESGWTDCAPCLWYEEWCDIETNLCWQDPPKDSNVPSKHGGVTVHDAMRYCEELAFGGHYDWRLPTLTELRSIIDGVGMTELMQLQGLILDDLCPITEGSTVEGMTMVDVILCTGRLNSFECPGSGGCCWNENLQGTCNTIDPASTTHYLEFWSSTPAADDPENWYGFVFFDTGTVGFNHALSFGEVRCVRDNDDISVLPSNNNNPPPQPLMTIVDSMCALPVESCFPGQTRNCSCTTGRDGMMAVTADGAQRCVNATDSNNIAPLATNDDSMCFGHCQCSSFQESPEPVDVCDQCDQVNVTVRVPNRLETQPYMLAVFLYKYGTLDFRPPDVGVQENEIRYPDIDVDKPITMTIPGCSYYRDRCMEGEYFLSIYLKMNEGRFPGIPEPFDDYFYADGRNEDPIVLTTGNNQTIELDVTVEPFIMSMLP</sequence>
<organism evidence="3 4">
    <name type="scientific">Seminavis robusta</name>
    <dbReference type="NCBI Taxonomy" id="568900"/>
    <lineage>
        <taxon>Eukaryota</taxon>
        <taxon>Sar</taxon>
        <taxon>Stramenopiles</taxon>
        <taxon>Ochrophyta</taxon>
        <taxon>Bacillariophyta</taxon>
        <taxon>Bacillariophyceae</taxon>
        <taxon>Bacillariophycidae</taxon>
        <taxon>Naviculales</taxon>
        <taxon>Naviculaceae</taxon>
        <taxon>Seminavis</taxon>
    </lineage>
</organism>
<evidence type="ECO:0000256" key="1">
    <source>
        <dbReference type="SAM" id="SignalP"/>
    </source>
</evidence>
<dbReference type="Pfam" id="PF07603">
    <property type="entry name" value="Lcl_C"/>
    <property type="match status" value="1"/>
</dbReference>
<keyword evidence="4" id="KW-1185">Reference proteome</keyword>
<accession>A0A9N8DMJ1</accession>
<feature type="domain" description="Lcl C-terminal" evidence="2">
    <location>
        <begin position="78"/>
        <end position="250"/>
    </location>
</feature>
<feature type="chain" id="PRO_5040447416" description="Lcl C-terminal domain-containing protein" evidence="1">
    <location>
        <begin position="21"/>
        <end position="488"/>
    </location>
</feature>
<dbReference type="EMBL" id="CAICTM010000137">
    <property type="protein sequence ID" value="CAB9502489.1"/>
    <property type="molecule type" value="Genomic_DNA"/>
</dbReference>
<reference evidence="3" key="1">
    <citation type="submission" date="2020-06" db="EMBL/GenBank/DDBJ databases">
        <authorList>
            <consortium name="Plant Systems Biology data submission"/>
        </authorList>
    </citation>
    <scope>NUCLEOTIDE SEQUENCE</scope>
    <source>
        <strain evidence="3">D6</strain>
    </source>
</reference>
<evidence type="ECO:0000313" key="3">
    <source>
        <dbReference type="EMBL" id="CAB9502489.1"/>
    </source>
</evidence>
<comment type="caution">
    <text evidence="3">The sequence shown here is derived from an EMBL/GenBank/DDBJ whole genome shotgun (WGS) entry which is preliminary data.</text>
</comment>
<proteinExistence type="predicted"/>